<dbReference type="PANTHER" id="PTHR43827">
    <property type="entry name" value="2,5-DIKETO-D-GLUCONIC ACID REDUCTASE"/>
    <property type="match status" value="1"/>
</dbReference>
<evidence type="ECO:0000256" key="2">
    <source>
        <dbReference type="ARBA" id="ARBA00022857"/>
    </source>
</evidence>
<dbReference type="AlphaFoldDB" id="A0AAD8YID0"/>
<dbReference type="Gene3D" id="3.20.20.100">
    <property type="entry name" value="NADP-dependent oxidoreductase domain"/>
    <property type="match status" value="1"/>
</dbReference>
<dbReference type="PANTHER" id="PTHR43827:SF3">
    <property type="entry name" value="NADP-DEPENDENT OXIDOREDUCTASE DOMAIN-CONTAINING PROTEIN"/>
    <property type="match status" value="1"/>
</dbReference>
<evidence type="ECO:0000313" key="8">
    <source>
        <dbReference type="EMBL" id="KAK1746089.1"/>
    </source>
</evidence>
<dbReference type="Proteomes" id="UP001224775">
    <property type="component" value="Unassembled WGS sequence"/>
</dbReference>
<dbReference type="PROSITE" id="PS00062">
    <property type="entry name" value="ALDOKETO_REDUCTASE_2"/>
    <property type="match status" value="1"/>
</dbReference>
<feature type="binding site" evidence="5">
    <location>
        <position position="152"/>
    </location>
    <ligand>
        <name>substrate</name>
    </ligand>
</feature>
<dbReference type="InterPro" id="IPR020471">
    <property type="entry name" value="AKR"/>
</dbReference>
<dbReference type="PRINTS" id="PR00069">
    <property type="entry name" value="ALDKETRDTASE"/>
</dbReference>
<feature type="active site" description="Proton donor" evidence="4">
    <location>
        <position position="69"/>
    </location>
</feature>
<evidence type="ECO:0000256" key="5">
    <source>
        <dbReference type="PIRSR" id="PIRSR000097-2"/>
    </source>
</evidence>
<proteinExistence type="inferred from homology"/>
<name>A0AAD8YID0_9STRA</name>
<accession>A0AAD8YID0</accession>
<gene>
    <name evidence="8" type="ORF">QTG54_002696</name>
</gene>
<reference evidence="8" key="1">
    <citation type="submission" date="2023-06" db="EMBL/GenBank/DDBJ databases">
        <title>Survivors Of The Sea: Transcriptome response of Skeletonema marinoi to long-term dormancy.</title>
        <authorList>
            <person name="Pinder M.I.M."/>
            <person name="Kourtchenko O."/>
            <person name="Robertson E.K."/>
            <person name="Larsson T."/>
            <person name="Maumus F."/>
            <person name="Osuna-Cruz C.M."/>
            <person name="Vancaester E."/>
            <person name="Stenow R."/>
            <person name="Vandepoele K."/>
            <person name="Ploug H."/>
            <person name="Bruchert V."/>
            <person name="Godhe A."/>
            <person name="Topel M."/>
        </authorList>
    </citation>
    <scope>NUCLEOTIDE SEQUENCE</scope>
    <source>
        <strain evidence="8">R05AC</strain>
    </source>
</reference>
<keyword evidence="2" id="KW-0521">NADP</keyword>
<dbReference type="InterPro" id="IPR023210">
    <property type="entry name" value="NADP_OxRdtase_dom"/>
</dbReference>
<feature type="site" description="Lowers pKa of active site Tyr" evidence="6">
    <location>
        <position position="100"/>
    </location>
</feature>
<keyword evidence="3 8" id="KW-0560">Oxidoreductase</keyword>
<dbReference type="CDD" id="cd19071">
    <property type="entry name" value="AKR_AKR1-5-like"/>
    <property type="match status" value="1"/>
</dbReference>
<keyword evidence="9" id="KW-1185">Reference proteome</keyword>
<evidence type="ECO:0000313" key="9">
    <source>
        <dbReference type="Proteomes" id="UP001224775"/>
    </source>
</evidence>
<dbReference type="GO" id="GO:0016616">
    <property type="term" value="F:oxidoreductase activity, acting on the CH-OH group of donors, NAD or NADP as acceptor"/>
    <property type="evidence" value="ECO:0007669"/>
    <property type="project" value="UniProtKB-ARBA"/>
</dbReference>
<evidence type="ECO:0000259" key="7">
    <source>
        <dbReference type="Pfam" id="PF00248"/>
    </source>
</evidence>
<comment type="similarity">
    <text evidence="1">Belongs to the aldo/keto reductase family.</text>
</comment>
<evidence type="ECO:0000256" key="4">
    <source>
        <dbReference type="PIRSR" id="PIRSR000097-1"/>
    </source>
</evidence>
<dbReference type="Pfam" id="PF00248">
    <property type="entry name" value="Aldo_ket_red"/>
    <property type="match status" value="1"/>
</dbReference>
<dbReference type="InterPro" id="IPR018170">
    <property type="entry name" value="Aldo/ket_reductase_CS"/>
</dbReference>
<dbReference type="SUPFAM" id="SSF51430">
    <property type="entry name" value="NAD(P)-linked oxidoreductase"/>
    <property type="match status" value="1"/>
</dbReference>
<organism evidence="8 9">
    <name type="scientific">Skeletonema marinoi</name>
    <dbReference type="NCBI Taxonomy" id="267567"/>
    <lineage>
        <taxon>Eukaryota</taxon>
        <taxon>Sar</taxon>
        <taxon>Stramenopiles</taxon>
        <taxon>Ochrophyta</taxon>
        <taxon>Bacillariophyta</taxon>
        <taxon>Coscinodiscophyceae</taxon>
        <taxon>Thalassiosirophycidae</taxon>
        <taxon>Thalassiosirales</taxon>
        <taxon>Skeletonemataceae</taxon>
        <taxon>Skeletonema</taxon>
        <taxon>Skeletonema marinoi-dohrnii complex</taxon>
    </lineage>
</organism>
<feature type="domain" description="NADP-dependent oxidoreductase" evidence="7">
    <location>
        <begin position="45"/>
        <end position="333"/>
    </location>
</feature>
<dbReference type="PIRSF" id="PIRSF000097">
    <property type="entry name" value="AKR"/>
    <property type="match status" value="1"/>
</dbReference>
<dbReference type="EMBL" id="JATAAI010000004">
    <property type="protein sequence ID" value="KAK1746089.1"/>
    <property type="molecule type" value="Genomic_DNA"/>
</dbReference>
<dbReference type="InterPro" id="IPR036812">
    <property type="entry name" value="NAD(P)_OxRdtase_dom_sf"/>
</dbReference>
<evidence type="ECO:0000256" key="6">
    <source>
        <dbReference type="PIRSR" id="PIRSR000097-3"/>
    </source>
</evidence>
<dbReference type="EC" id="1.1.1.-" evidence="8"/>
<sequence length="349" mass="38389">MSSSIPTITLSNGVQMPAIAIGTAPLSGSTAEAPQSNPNYVGFFPERVTRSVHLALQAGLRHIDTALMYRCHEHVAHVLRQWFMESSTRKLSREDVITSKVFRPPAPGFGLDDTTVDISSLSVEEITAKVHAHFEKCLVELGVGYVDSMLLHWPSAGGGAGNATTKNDNDSSSGSGMVKIDHDNRAKRLAAWKVLEHYYNTGWARSIGVSNFHEVHIQHLLDDGAKIVPQINQLETSVYIQHTKIIQYCQEKGIAVFAFSPFGRGVMDMEKDEILLEVAKKQNVSPGQVALAYLVQHLKCAVSFYSSSKERMEGNILACSVHLDPEDVTKLEMLQRSASWGLPSPYTLT</sequence>
<comment type="caution">
    <text evidence="8">The sequence shown here is derived from an EMBL/GenBank/DDBJ whole genome shotgun (WGS) entry which is preliminary data.</text>
</comment>
<evidence type="ECO:0000256" key="3">
    <source>
        <dbReference type="ARBA" id="ARBA00023002"/>
    </source>
</evidence>
<protein>
    <submittedName>
        <fullName evidence="8">Aldo-keto reductase family protein</fullName>
        <ecNumber evidence="8">1.1.1.-</ecNumber>
    </submittedName>
</protein>
<evidence type="ECO:0000256" key="1">
    <source>
        <dbReference type="ARBA" id="ARBA00007905"/>
    </source>
</evidence>